<dbReference type="GO" id="GO:0000155">
    <property type="term" value="F:phosphorelay sensor kinase activity"/>
    <property type="evidence" value="ECO:0007669"/>
    <property type="project" value="InterPro"/>
</dbReference>
<dbReference type="SUPFAM" id="SSF47384">
    <property type="entry name" value="Homodimeric domain of signal transducing histidine kinase"/>
    <property type="match status" value="1"/>
</dbReference>
<dbReference type="FunFam" id="3.30.565.10:FF:000006">
    <property type="entry name" value="Sensor histidine kinase WalK"/>
    <property type="match status" value="1"/>
</dbReference>
<dbReference type="InterPro" id="IPR036890">
    <property type="entry name" value="HATPase_C_sf"/>
</dbReference>
<dbReference type="SMART" id="SM00091">
    <property type="entry name" value="PAS"/>
    <property type="match status" value="1"/>
</dbReference>
<dbReference type="InterPro" id="IPR035965">
    <property type="entry name" value="PAS-like_dom_sf"/>
</dbReference>
<evidence type="ECO:0000313" key="10">
    <source>
        <dbReference type="Proteomes" id="UP000009881"/>
    </source>
</evidence>
<dbReference type="PANTHER" id="PTHR43304">
    <property type="entry name" value="PHYTOCHROME-LIKE PROTEIN CPH1"/>
    <property type="match status" value="1"/>
</dbReference>
<gene>
    <name evidence="9" type="ORF">C882_4430</name>
</gene>
<feature type="domain" description="PAS" evidence="7">
    <location>
        <begin position="512"/>
        <end position="582"/>
    </location>
</feature>
<comment type="caution">
    <text evidence="9">The sequence shown here is derived from an EMBL/GenBank/DDBJ whole genome shotgun (WGS) entry which is preliminary data.</text>
</comment>
<dbReference type="CDD" id="cd00130">
    <property type="entry name" value="PAS"/>
    <property type="match status" value="1"/>
</dbReference>
<keyword evidence="10" id="KW-1185">Reference proteome</keyword>
<name>K9HPR2_9PROT</name>
<sequence length="876" mass="95625">MGRRRIGVAFRVLAALLLIVALAAGLGGFALHTFRTLHDDVSTLAEQRLPTILAAAKLDRQAALLSAQAAALILAEGEGDRETEMMRILDLVDTLERLISGLERGSADTGDVATIREVKTGFVDTLHRLNTLVARRNSLETELDAKLTDVLEGGGAAHGQPAPPPDAAGYRWHREALIALHSLQASASAERQSDIDREERLLIGSLRQLDDAISLLHPSERAEAAAMRARLAGWADEGEGIIALRRQLLQTRDAINGTLSRNRALADLLGAASTDLFHAGQSAARGATSAAAERLSAAEVTYAAVLATTALIMILTFLYLRESVILRLRGLQTAMAAHIGGRHAAIPTDGHDEIADMGRNLRFFLDVIAARESELTENEQLFRTVAVMAPFPLLMLRASDGAILTRNRRAEAWLGLPADGEDTDAGTSPTIADVLPDPADREALRTMAPADPASEGAPPLVDREVRVVAASGWAGWALLSAAPATVKGEAVVLVGLVDIAARRQAEQAVRESERKYRGLVENLKNHAVFAHDLRGRFTYLSPSAPDVFGHPAEEMARDYTAFMPPDELPRWQERQEELLSGRPFTRAYEAAYIRADGSRRTLAVVETATVDEAGHVTGVEGIAHDVTDQRSYESHLQALVRELEKSNAELANFAYVASHDLREPLRMVNSYLGLLRRRHSHELSDEAREFMTYASEGALRMDRLILDLLEYSRVGRGDRPLVPLDLGAPLEAVRRNLAPAIRESGATVTLPEKTPVILGDRTDLERLFQNLLGNAIKYRHPDRVPEIVVDVTHGAEGWHLTVRDNGIGIPAEQAERIFKIFQRLHARSRYDGNGIGLAVCRKVVEHHGGRIWMEPNDSGEGSTFHVILPDRERAAA</sequence>
<proteinExistence type="predicted"/>
<dbReference type="Gene3D" id="3.30.565.10">
    <property type="entry name" value="Histidine kinase-like ATPase, C-terminal domain"/>
    <property type="match status" value="1"/>
</dbReference>
<dbReference type="SMART" id="SM00387">
    <property type="entry name" value="HATPase_c"/>
    <property type="match status" value="1"/>
</dbReference>
<dbReference type="Pfam" id="PF02518">
    <property type="entry name" value="HATPase_c"/>
    <property type="match status" value="1"/>
</dbReference>
<keyword evidence="4" id="KW-0808">Transferase</keyword>
<dbReference type="PATRIC" id="fig|1238182.3.peg.2092"/>
<dbReference type="InterPro" id="IPR003594">
    <property type="entry name" value="HATPase_dom"/>
</dbReference>
<dbReference type="PROSITE" id="PS50113">
    <property type="entry name" value="PAC"/>
    <property type="match status" value="1"/>
</dbReference>
<dbReference type="Pfam" id="PF00989">
    <property type="entry name" value="PAS"/>
    <property type="match status" value="1"/>
</dbReference>
<dbReference type="InterPro" id="IPR003661">
    <property type="entry name" value="HisK_dim/P_dom"/>
</dbReference>
<dbReference type="InterPro" id="IPR001610">
    <property type="entry name" value="PAC"/>
</dbReference>
<dbReference type="EMBL" id="ANHY01000008">
    <property type="protein sequence ID" value="EKV30471.1"/>
    <property type="molecule type" value="Genomic_DNA"/>
</dbReference>
<dbReference type="SMART" id="SM00388">
    <property type="entry name" value="HisKA"/>
    <property type="match status" value="1"/>
</dbReference>
<dbReference type="SMART" id="SM00086">
    <property type="entry name" value="PAC"/>
    <property type="match status" value="2"/>
</dbReference>
<protein>
    <recommendedName>
        <fullName evidence="2">histidine kinase</fullName>
        <ecNumber evidence="2">2.7.13.3</ecNumber>
    </recommendedName>
</protein>
<dbReference type="PANTHER" id="PTHR43304:SF1">
    <property type="entry name" value="PAC DOMAIN-CONTAINING PROTEIN"/>
    <property type="match status" value="1"/>
</dbReference>
<evidence type="ECO:0000259" key="6">
    <source>
        <dbReference type="PROSITE" id="PS50109"/>
    </source>
</evidence>
<dbReference type="AlphaFoldDB" id="K9HPR2"/>
<dbReference type="Gene3D" id="1.20.58.920">
    <property type="match status" value="1"/>
</dbReference>
<dbReference type="PRINTS" id="PR00344">
    <property type="entry name" value="BCTRLSENSOR"/>
</dbReference>
<dbReference type="OrthoDB" id="7313492at2"/>
<reference evidence="9 10" key="1">
    <citation type="journal article" date="2013" name="Genome Announc.">
        <title>Draft Genome Sequence of an Alphaproteobacterium, Caenispirillum salinarum AK4(T), Isolated from a Solar Saltern.</title>
        <authorList>
            <person name="Khatri I."/>
            <person name="Singh A."/>
            <person name="Korpole S."/>
            <person name="Pinnaka A.K."/>
            <person name="Subramanian S."/>
        </authorList>
    </citation>
    <scope>NUCLEOTIDE SEQUENCE [LARGE SCALE GENOMIC DNA]</scope>
    <source>
        <strain evidence="9 10">AK4</strain>
    </source>
</reference>
<dbReference type="InterPro" id="IPR005467">
    <property type="entry name" value="His_kinase_dom"/>
</dbReference>
<evidence type="ECO:0000259" key="7">
    <source>
        <dbReference type="PROSITE" id="PS50112"/>
    </source>
</evidence>
<dbReference type="InterPro" id="IPR052162">
    <property type="entry name" value="Sensor_kinase/Photoreceptor"/>
</dbReference>
<dbReference type="SUPFAM" id="SSF55874">
    <property type="entry name" value="ATPase domain of HSP90 chaperone/DNA topoisomerase II/histidine kinase"/>
    <property type="match status" value="1"/>
</dbReference>
<dbReference type="InterPro" id="IPR000014">
    <property type="entry name" value="PAS"/>
</dbReference>
<dbReference type="InterPro" id="IPR038188">
    <property type="entry name" value="TorS_sensor_sf"/>
</dbReference>
<dbReference type="InterPro" id="IPR004358">
    <property type="entry name" value="Sig_transdc_His_kin-like_C"/>
</dbReference>
<dbReference type="SUPFAM" id="SSF55785">
    <property type="entry name" value="PYP-like sensor domain (PAS domain)"/>
    <property type="match status" value="2"/>
</dbReference>
<evidence type="ECO:0000313" key="9">
    <source>
        <dbReference type="EMBL" id="EKV30471.1"/>
    </source>
</evidence>
<comment type="catalytic activity">
    <reaction evidence="1">
        <text>ATP + protein L-histidine = ADP + protein N-phospho-L-histidine.</text>
        <dbReference type="EC" id="2.7.13.3"/>
    </reaction>
</comment>
<dbReference type="eggNOG" id="COG4251">
    <property type="taxonomic scope" value="Bacteria"/>
</dbReference>
<dbReference type="InterPro" id="IPR036097">
    <property type="entry name" value="HisK_dim/P_sf"/>
</dbReference>
<organism evidence="9 10">
    <name type="scientific">Caenispirillum salinarum AK4</name>
    <dbReference type="NCBI Taxonomy" id="1238182"/>
    <lineage>
        <taxon>Bacteria</taxon>
        <taxon>Pseudomonadati</taxon>
        <taxon>Pseudomonadota</taxon>
        <taxon>Alphaproteobacteria</taxon>
        <taxon>Rhodospirillales</taxon>
        <taxon>Novispirillaceae</taxon>
        <taxon>Caenispirillum</taxon>
    </lineage>
</organism>
<accession>K9HPR2</accession>
<dbReference type="RefSeq" id="WP_009540538.1">
    <property type="nucleotide sequence ID" value="NZ_ANHY01000008.1"/>
</dbReference>
<keyword evidence="5 9" id="KW-0418">Kinase</keyword>
<dbReference type="EC" id="2.7.13.3" evidence="2"/>
<dbReference type="GO" id="GO:0006355">
    <property type="term" value="P:regulation of DNA-templated transcription"/>
    <property type="evidence" value="ECO:0007669"/>
    <property type="project" value="InterPro"/>
</dbReference>
<dbReference type="Gene3D" id="3.30.450.20">
    <property type="entry name" value="PAS domain"/>
    <property type="match status" value="2"/>
</dbReference>
<feature type="domain" description="PAC" evidence="8">
    <location>
        <begin position="586"/>
        <end position="638"/>
    </location>
</feature>
<evidence type="ECO:0000259" key="8">
    <source>
        <dbReference type="PROSITE" id="PS50113"/>
    </source>
</evidence>
<dbReference type="NCBIfam" id="TIGR00229">
    <property type="entry name" value="sensory_box"/>
    <property type="match status" value="1"/>
</dbReference>
<keyword evidence="3" id="KW-0597">Phosphoprotein</keyword>
<evidence type="ECO:0000256" key="1">
    <source>
        <dbReference type="ARBA" id="ARBA00000085"/>
    </source>
</evidence>
<evidence type="ECO:0000256" key="4">
    <source>
        <dbReference type="ARBA" id="ARBA00022679"/>
    </source>
</evidence>
<dbReference type="Proteomes" id="UP000009881">
    <property type="component" value="Unassembled WGS sequence"/>
</dbReference>
<dbReference type="STRING" id="1238182.C882_4430"/>
<dbReference type="InterPro" id="IPR013767">
    <property type="entry name" value="PAS_fold"/>
</dbReference>
<dbReference type="Gene3D" id="1.10.287.130">
    <property type="match status" value="1"/>
</dbReference>
<evidence type="ECO:0000256" key="2">
    <source>
        <dbReference type="ARBA" id="ARBA00012438"/>
    </source>
</evidence>
<feature type="domain" description="Histidine kinase" evidence="6">
    <location>
        <begin position="656"/>
        <end position="872"/>
    </location>
</feature>
<dbReference type="PROSITE" id="PS50109">
    <property type="entry name" value="HIS_KIN"/>
    <property type="match status" value="1"/>
</dbReference>
<dbReference type="CDD" id="cd00082">
    <property type="entry name" value="HisKA"/>
    <property type="match status" value="1"/>
</dbReference>
<dbReference type="PROSITE" id="PS50112">
    <property type="entry name" value="PAS"/>
    <property type="match status" value="1"/>
</dbReference>
<dbReference type="Pfam" id="PF00512">
    <property type="entry name" value="HisKA"/>
    <property type="match status" value="1"/>
</dbReference>
<evidence type="ECO:0000256" key="3">
    <source>
        <dbReference type="ARBA" id="ARBA00022553"/>
    </source>
</evidence>
<dbReference type="InterPro" id="IPR000700">
    <property type="entry name" value="PAS-assoc_C"/>
</dbReference>
<evidence type="ECO:0000256" key="5">
    <source>
        <dbReference type="ARBA" id="ARBA00022777"/>
    </source>
</evidence>